<feature type="compositionally biased region" description="Low complexity" evidence="2">
    <location>
        <begin position="370"/>
        <end position="380"/>
    </location>
</feature>
<feature type="region of interest" description="Disordered" evidence="2">
    <location>
        <begin position="341"/>
        <end position="419"/>
    </location>
</feature>
<protein>
    <submittedName>
        <fullName evidence="3">Uncharacterized protein</fullName>
    </submittedName>
</protein>
<reference evidence="3" key="1">
    <citation type="journal article" date="2023" name="Mol. Phylogenet. Evol.">
        <title>Genome-scale phylogeny and comparative genomics of the fungal order Sordariales.</title>
        <authorList>
            <person name="Hensen N."/>
            <person name="Bonometti L."/>
            <person name="Westerberg I."/>
            <person name="Brannstrom I.O."/>
            <person name="Guillou S."/>
            <person name="Cros-Aarteil S."/>
            <person name="Calhoun S."/>
            <person name="Haridas S."/>
            <person name="Kuo A."/>
            <person name="Mondo S."/>
            <person name="Pangilinan J."/>
            <person name="Riley R."/>
            <person name="LaButti K."/>
            <person name="Andreopoulos B."/>
            <person name="Lipzen A."/>
            <person name="Chen C."/>
            <person name="Yan M."/>
            <person name="Daum C."/>
            <person name="Ng V."/>
            <person name="Clum A."/>
            <person name="Steindorff A."/>
            <person name="Ohm R.A."/>
            <person name="Martin F."/>
            <person name="Silar P."/>
            <person name="Natvig D.O."/>
            <person name="Lalanne C."/>
            <person name="Gautier V."/>
            <person name="Ament-Velasquez S.L."/>
            <person name="Kruys A."/>
            <person name="Hutchinson M.I."/>
            <person name="Powell A.J."/>
            <person name="Barry K."/>
            <person name="Miller A.N."/>
            <person name="Grigoriev I.V."/>
            <person name="Debuchy R."/>
            <person name="Gladieux P."/>
            <person name="Hiltunen Thoren M."/>
            <person name="Johannesson H."/>
        </authorList>
    </citation>
    <scope>NUCLEOTIDE SEQUENCE</scope>
    <source>
        <strain evidence="3">CBS 314.62</strain>
    </source>
</reference>
<name>A0AAE1C9M2_9PEZI</name>
<evidence type="ECO:0000313" key="4">
    <source>
        <dbReference type="Proteomes" id="UP001270362"/>
    </source>
</evidence>
<comment type="caution">
    <text evidence="3">The sequence shown here is derived from an EMBL/GenBank/DDBJ whole genome shotgun (WGS) entry which is preliminary data.</text>
</comment>
<dbReference type="Proteomes" id="UP001270362">
    <property type="component" value="Unassembled WGS sequence"/>
</dbReference>
<feature type="compositionally biased region" description="Low complexity" evidence="2">
    <location>
        <begin position="39"/>
        <end position="51"/>
    </location>
</feature>
<keyword evidence="4" id="KW-1185">Reference proteome</keyword>
<feature type="compositionally biased region" description="Low complexity" evidence="2">
    <location>
        <begin position="408"/>
        <end position="419"/>
    </location>
</feature>
<feature type="region of interest" description="Disordered" evidence="2">
    <location>
        <begin position="1"/>
        <end position="76"/>
    </location>
</feature>
<reference evidence="3" key="2">
    <citation type="submission" date="2023-06" db="EMBL/GenBank/DDBJ databases">
        <authorList>
            <consortium name="Lawrence Berkeley National Laboratory"/>
            <person name="Haridas S."/>
            <person name="Hensen N."/>
            <person name="Bonometti L."/>
            <person name="Westerberg I."/>
            <person name="Brannstrom I.O."/>
            <person name="Guillou S."/>
            <person name="Cros-Aarteil S."/>
            <person name="Calhoun S."/>
            <person name="Kuo A."/>
            <person name="Mondo S."/>
            <person name="Pangilinan J."/>
            <person name="Riley R."/>
            <person name="Labutti K."/>
            <person name="Andreopoulos B."/>
            <person name="Lipzen A."/>
            <person name="Chen C."/>
            <person name="Yanf M."/>
            <person name="Daum C."/>
            <person name="Ng V."/>
            <person name="Clum A."/>
            <person name="Steindorff A."/>
            <person name="Ohm R."/>
            <person name="Martin F."/>
            <person name="Silar P."/>
            <person name="Natvig D."/>
            <person name="Lalanne C."/>
            <person name="Gautier V."/>
            <person name="Ament-Velasquez S.L."/>
            <person name="Kruys A."/>
            <person name="Hutchinson M.I."/>
            <person name="Powell A.J."/>
            <person name="Barry K."/>
            <person name="Miller A.N."/>
            <person name="Grigoriev I.V."/>
            <person name="Debuchy R."/>
            <person name="Gladieux P."/>
            <person name="Thoren M.H."/>
            <person name="Johannesson H."/>
        </authorList>
    </citation>
    <scope>NUCLEOTIDE SEQUENCE</scope>
    <source>
        <strain evidence="3">CBS 314.62</strain>
    </source>
</reference>
<dbReference type="PANTHER" id="PTHR39472">
    <property type="entry name" value="EXPRESSED PROTEIN"/>
    <property type="match status" value="1"/>
</dbReference>
<evidence type="ECO:0000313" key="3">
    <source>
        <dbReference type="EMBL" id="KAK3684724.1"/>
    </source>
</evidence>
<organism evidence="3 4">
    <name type="scientific">Podospora appendiculata</name>
    <dbReference type="NCBI Taxonomy" id="314037"/>
    <lineage>
        <taxon>Eukaryota</taxon>
        <taxon>Fungi</taxon>
        <taxon>Dikarya</taxon>
        <taxon>Ascomycota</taxon>
        <taxon>Pezizomycotina</taxon>
        <taxon>Sordariomycetes</taxon>
        <taxon>Sordariomycetidae</taxon>
        <taxon>Sordariales</taxon>
        <taxon>Podosporaceae</taxon>
        <taxon>Podospora</taxon>
    </lineage>
</organism>
<gene>
    <name evidence="3" type="ORF">B0T22DRAFT_481760</name>
</gene>
<evidence type="ECO:0000256" key="1">
    <source>
        <dbReference type="SAM" id="Coils"/>
    </source>
</evidence>
<proteinExistence type="predicted"/>
<keyword evidence="1" id="KW-0175">Coiled coil</keyword>
<evidence type="ECO:0000256" key="2">
    <source>
        <dbReference type="SAM" id="MobiDB-lite"/>
    </source>
</evidence>
<feature type="coiled-coil region" evidence="1">
    <location>
        <begin position="227"/>
        <end position="254"/>
    </location>
</feature>
<sequence>MNFPTPPASSIHDPLLNPPTSTPSISASTAARPHPPLPARDQPAPALQPQRRQPPPSSSPPPPPPPDPLLQSQVQSQSLLQSQALASMMNGINGNMPGAMVGLPTPAGHQAELNYIYGMVEELSRQLAQNQRALEDVVTGVGRVRTRARSQSLGNEELINAAADEVKAQEPNMDALISLLSEALEKAKFSRDANAALLSQYAAVLSSMLKQFHDYKSRHVNDVASWHRSYRSQLAEARAENSRLREQIWEMQAHAGAANEMLRKFRTRYDEDAARWERRVDAKAARQELRFWKRMAMPELKDDDPYWSDDDDLIDEGEKKRLTEYRRQLVEQQLAAAAAAAAQAMSEAEGGGSGGEDGDGSAAPPPPVQNAPVAAPVPVVLQGILGGVPMQRDDTGGSTMPVPPPRPSSAASSTGSTGQ</sequence>
<accession>A0AAE1C9M2</accession>
<dbReference type="PANTHER" id="PTHR39472:SF1">
    <property type="entry name" value="EXPRESSED PROTEIN"/>
    <property type="match status" value="1"/>
</dbReference>
<dbReference type="AlphaFoldDB" id="A0AAE1C9M2"/>
<feature type="compositionally biased region" description="Low complexity" evidence="2">
    <location>
        <begin position="22"/>
        <end position="31"/>
    </location>
</feature>
<dbReference type="EMBL" id="JAULSO010000003">
    <property type="protein sequence ID" value="KAK3684724.1"/>
    <property type="molecule type" value="Genomic_DNA"/>
</dbReference>
<feature type="compositionally biased region" description="Pro residues" evidence="2">
    <location>
        <begin position="52"/>
        <end position="68"/>
    </location>
</feature>